<gene>
    <name evidence="3" type="ORF">NG895_25050</name>
</gene>
<feature type="transmembrane region" description="Helical" evidence="1">
    <location>
        <begin position="12"/>
        <end position="39"/>
    </location>
</feature>
<accession>A0A9X2FDW4</accession>
<organism evidence="3 4">
    <name type="scientific">Aeoliella straminimaris</name>
    <dbReference type="NCBI Taxonomy" id="2954799"/>
    <lineage>
        <taxon>Bacteria</taxon>
        <taxon>Pseudomonadati</taxon>
        <taxon>Planctomycetota</taxon>
        <taxon>Planctomycetia</taxon>
        <taxon>Pirellulales</taxon>
        <taxon>Lacipirellulaceae</taxon>
        <taxon>Aeoliella</taxon>
    </lineage>
</organism>
<keyword evidence="1" id="KW-0812">Transmembrane</keyword>
<keyword evidence="1" id="KW-1133">Transmembrane helix</keyword>
<dbReference type="PANTHER" id="PTHR30093">
    <property type="entry name" value="GENERAL SECRETION PATHWAY PROTEIN G"/>
    <property type="match status" value="1"/>
</dbReference>
<name>A0A9X2FDW4_9BACT</name>
<dbReference type="EMBL" id="JAMXLR010000090">
    <property type="protein sequence ID" value="MCO6047180.1"/>
    <property type="molecule type" value="Genomic_DNA"/>
</dbReference>
<proteinExistence type="predicted"/>
<keyword evidence="1" id="KW-0472">Membrane</keyword>
<dbReference type="PROSITE" id="PS51257">
    <property type="entry name" value="PROKAR_LIPOPROTEIN"/>
    <property type="match status" value="1"/>
</dbReference>
<evidence type="ECO:0000313" key="3">
    <source>
        <dbReference type="EMBL" id="MCO6047180.1"/>
    </source>
</evidence>
<feature type="domain" description="DUF1559" evidence="2">
    <location>
        <begin position="72"/>
        <end position="168"/>
    </location>
</feature>
<evidence type="ECO:0000256" key="1">
    <source>
        <dbReference type="SAM" id="Phobius"/>
    </source>
</evidence>
<comment type="caution">
    <text evidence="3">The sequence shown here is derived from an EMBL/GenBank/DDBJ whole genome shotgun (WGS) entry which is preliminary data.</text>
</comment>
<dbReference type="AlphaFoldDB" id="A0A9X2FDW4"/>
<dbReference type="Proteomes" id="UP001155241">
    <property type="component" value="Unassembled WGS sequence"/>
</dbReference>
<protein>
    <submittedName>
        <fullName evidence="3">DUF1559 domain-containing protein</fullName>
    </submittedName>
</protein>
<dbReference type="PANTHER" id="PTHR30093:SF2">
    <property type="entry name" value="TYPE II SECRETION SYSTEM PROTEIN H"/>
    <property type="match status" value="1"/>
</dbReference>
<dbReference type="InterPro" id="IPR045584">
    <property type="entry name" value="Pilin-like"/>
</dbReference>
<sequence length="347" mass="37927">MTFRLVTLLYAFALFSAGLAVFSTWGACLATGGVLLSWAAFRASDIAGGRGMFVLAWVLLIAGLLYQAVVDAREAAQANTCICSLSYLALSLLNYESANGTLPPAVGSLGTSGDTQSWRVLVLPYLERPTIYNSYNMNEPWNGPTNSKLASNWVYACPTHCSEATTSYLAVTGPQCVWNDGPPRKLADITDDHSRTIMLIDVGRSDINWKEPRDLTFDEAVELLTAPVDPQTFTGHLDVDEIFLKPSYYYNVAMVDTTIRQIHVPIDRSTAEALLTANGGETIGDEVLEKLTQPELRYDLVYGLILFAVLAIVPVVPTVRRKIWPTGEVAGLEEQEATEGTDVVLEH</sequence>
<dbReference type="SUPFAM" id="SSF54523">
    <property type="entry name" value="Pili subunits"/>
    <property type="match status" value="1"/>
</dbReference>
<dbReference type="RefSeq" id="WP_252855293.1">
    <property type="nucleotide sequence ID" value="NZ_JAMXLR010000090.1"/>
</dbReference>
<keyword evidence="4" id="KW-1185">Reference proteome</keyword>
<reference evidence="3" key="1">
    <citation type="submission" date="2022-06" db="EMBL/GenBank/DDBJ databases">
        <title>Aeoliella straminimaris, a novel planctomycete from sediments.</title>
        <authorList>
            <person name="Vitorino I.R."/>
            <person name="Lage O.M."/>
        </authorList>
    </citation>
    <scope>NUCLEOTIDE SEQUENCE</scope>
    <source>
        <strain evidence="3">ICT_H6.2</strain>
    </source>
</reference>
<feature type="transmembrane region" description="Helical" evidence="1">
    <location>
        <begin position="51"/>
        <end position="69"/>
    </location>
</feature>
<dbReference type="Pfam" id="PF07596">
    <property type="entry name" value="SBP_bac_10"/>
    <property type="match status" value="1"/>
</dbReference>
<dbReference type="InterPro" id="IPR011453">
    <property type="entry name" value="DUF1559"/>
</dbReference>
<evidence type="ECO:0000259" key="2">
    <source>
        <dbReference type="Pfam" id="PF07596"/>
    </source>
</evidence>
<evidence type="ECO:0000313" key="4">
    <source>
        <dbReference type="Proteomes" id="UP001155241"/>
    </source>
</evidence>
<feature type="transmembrane region" description="Helical" evidence="1">
    <location>
        <begin position="300"/>
        <end position="319"/>
    </location>
</feature>